<dbReference type="Proteomes" id="UP000250028">
    <property type="component" value="Unassembled WGS sequence"/>
</dbReference>
<dbReference type="SUPFAM" id="SSF53474">
    <property type="entry name" value="alpha/beta-Hydrolases"/>
    <property type="match status" value="1"/>
</dbReference>
<reference evidence="3" key="1">
    <citation type="submission" date="2016-10" db="EMBL/GenBank/DDBJ databases">
        <authorList>
            <person name="Varghese N."/>
            <person name="Submissions S."/>
        </authorList>
    </citation>
    <scope>NUCLEOTIDE SEQUENCE [LARGE SCALE GENOMIC DNA]</scope>
    <source>
        <strain evidence="3">DSM 22951</strain>
    </source>
</reference>
<dbReference type="AlphaFoldDB" id="A0A2Y8ZNU2"/>
<protein>
    <submittedName>
        <fullName evidence="2">3-oxoadipate enol-lactonase</fullName>
    </submittedName>
</protein>
<feature type="domain" description="AB hydrolase-1" evidence="1">
    <location>
        <begin position="31"/>
        <end position="250"/>
    </location>
</feature>
<accession>A0A2Y8ZNU2</accession>
<dbReference type="PANTHER" id="PTHR43798">
    <property type="entry name" value="MONOACYLGLYCEROL LIPASE"/>
    <property type="match status" value="1"/>
</dbReference>
<proteinExistence type="predicted"/>
<evidence type="ECO:0000313" key="2">
    <source>
        <dbReference type="EMBL" id="SSA33036.1"/>
    </source>
</evidence>
<dbReference type="InterPro" id="IPR000073">
    <property type="entry name" value="AB_hydrolase_1"/>
</dbReference>
<dbReference type="OrthoDB" id="9802489at2"/>
<dbReference type="InterPro" id="IPR029058">
    <property type="entry name" value="AB_hydrolase_fold"/>
</dbReference>
<dbReference type="Gene3D" id="3.40.50.1820">
    <property type="entry name" value="alpha/beta hydrolase"/>
    <property type="match status" value="1"/>
</dbReference>
<keyword evidence="3" id="KW-1185">Reference proteome</keyword>
<dbReference type="InterPro" id="IPR050266">
    <property type="entry name" value="AB_hydrolase_sf"/>
</dbReference>
<dbReference type="GO" id="GO:0046464">
    <property type="term" value="P:acylglycerol catabolic process"/>
    <property type="evidence" value="ECO:0007669"/>
    <property type="project" value="TreeGrafter"/>
</dbReference>
<sequence length="261" mass="26874">MKQPTVSLLRDDGPQAVLLIVGPSLGTAVTPLWDACARALAGPVTVVGWDLPGHGRSVPDPDPFTIADLATVVWSATSAVREEHSAAPYYAGVSLGGTVGLQLAIDHGTELAGVAPVCSGAKIGTPEGWHDRATLVRRAGTPVMVSGSAQRWFASGFLERDPGTGTTLLNGLQHTDKESYAACCEALAAFDARNSLSDIRIPVLAVAGDHDEVTPLSFAEEIAAGTNGQAALITGAAHLAPAEQPAAVAALLDTFLTKEIR</sequence>
<name>A0A2Y8ZNU2_9MICO</name>
<dbReference type="RefSeq" id="WP_109683784.1">
    <property type="nucleotide sequence ID" value="NZ_QGDN01000001.1"/>
</dbReference>
<dbReference type="EMBL" id="UESZ01000001">
    <property type="protein sequence ID" value="SSA33036.1"/>
    <property type="molecule type" value="Genomic_DNA"/>
</dbReference>
<dbReference type="GO" id="GO:0016020">
    <property type="term" value="C:membrane"/>
    <property type="evidence" value="ECO:0007669"/>
    <property type="project" value="TreeGrafter"/>
</dbReference>
<dbReference type="Pfam" id="PF12697">
    <property type="entry name" value="Abhydrolase_6"/>
    <property type="match status" value="1"/>
</dbReference>
<evidence type="ECO:0000313" key="3">
    <source>
        <dbReference type="Proteomes" id="UP000250028"/>
    </source>
</evidence>
<dbReference type="PRINTS" id="PR00111">
    <property type="entry name" value="ABHYDROLASE"/>
</dbReference>
<gene>
    <name evidence="2" type="ORF">SAMN04489750_0307</name>
</gene>
<organism evidence="2 3">
    <name type="scientific">Branchiibius hedensis</name>
    <dbReference type="NCBI Taxonomy" id="672460"/>
    <lineage>
        <taxon>Bacteria</taxon>
        <taxon>Bacillati</taxon>
        <taxon>Actinomycetota</taxon>
        <taxon>Actinomycetes</taxon>
        <taxon>Micrococcales</taxon>
        <taxon>Dermacoccaceae</taxon>
        <taxon>Branchiibius</taxon>
    </lineage>
</organism>
<dbReference type="GO" id="GO:0047372">
    <property type="term" value="F:monoacylglycerol lipase activity"/>
    <property type="evidence" value="ECO:0007669"/>
    <property type="project" value="TreeGrafter"/>
</dbReference>
<dbReference type="PANTHER" id="PTHR43798:SF5">
    <property type="entry name" value="MONOACYLGLYCEROL LIPASE ABHD6"/>
    <property type="match status" value="1"/>
</dbReference>
<evidence type="ECO:0000259" key="1">
    <source>
        <dbReference type="Pfam" id="PF12697"/>
    </source>
</evidence>